<sequence>MKCESDLAAQLNSPRGLQAQVEELQQEINRFQYHLEEAENRLRIFEGDPLKITSLHEVGFHEKILHEALHLVRQRKQVLGGKYLRPTAAETDEQENANGNTHLTEDANQAMNWIQQRDKQAQLINYLNSNGVFPVREELQYLPQENPVGYTMPPYGNQLNLTDHLNGTNPCNVMNLAQWSDHASADLGLASTAAASGENTMPQLKTPNPALQFNDQLSSNRSSLNIRPGAALPASF</sequence>
<dbReference type="OrthoDB" id="1898716at2759"/>
<keyword evidence="2" id="KW-1185">Reference proteome</keyword>
<organism evidence="1 2">
    <name type="scientific">Cinnamomum micranthum f. kanehirae</name>
    <dbReference type="NCBI Taxonomy" id="337451"/>
    <lineage>
        <taxon>Eukaryota</taxon>
        <taxon>Viridiplantae</taxon>
        <taxon>Streptophyta</taxon>
        <taxon>Embryophyta</taxon>
        <taxon>Tracheophyta</taxon>
        <taxon>Spermatophyta</taxon>
        <taxon>Magnoliopsida</taxon>
        <taxon>Magnoliidae</taxon>
        <taxon>Laurales</taxon>
        <taxon>Lauraceae</taxon>
        <taxon>Cinnamomum</taxon>
    </lineage>
</organism>
<accession>A0A3S3MDX4</accession>
<evidence type="ECO:0000313" key="2">
    <source>
        <dbReference type="Proteomes" id="UP000283530"/>
    </source>
</evidence>
<reference evidence="1 2" key="1">
    <citation type="journal article" date="2019" name="Nat. Plants">
        <title>Stout camphor tree genome fills gaps in understanding of flowering plant genome evolution.</title>
        <authorList>
            <person name="Chaw S.M."/>
            <person name="Liu Y.C."/>
            <person name="Wu Y.W."/>
            <person name="Wang H.Y."/>
            <person name="Lin C.I."/>
            <person name="Wu C.S."/>
            <person name="Ke H.M."/>
            <person name="Chang L.Y."/>
            <person name="Hsu C.Y."/>
            <person name="Yang H.T."/>
            <person name="Sudianto E."/>
            <person name="Hsu M.H."/>
            <person name="Wu K.P."/>
            <person name="Wang L.N."/>
            <person name="Leebens-Mack J.H."/>
            <person name="Tsai I.J."/>
        </authorList>
    </citation>
    <scope>NUCLEOTIDE SEQUENCE [LARGE SCALE GENOMIC DNA]</scope>
    <source>
        <strain evidence="2">cv. Chaw 1501</strain>
        <tissue evidence="1">Young leaves</tissue>
    </source>
</reference>
<dbReference type="Proteomes" id="UP000283530">
    <property type="component" value="Unassembled WGS sequence"/>
</dbReference>
<proteinExistence type="predicted"/>
<protein>
    <submittedName>
        <fullName evidence="1">Agamous-like MADS-box protein</fullName>
    </submittedName>
</protein>
<gene>
    <name evidence="1" type="ORF">CKAN_00653600</name>
</gene>
<comment type="caution">
    <text evidence="1">The sequence shown here is derived from an EMBL/GenBank/DDBJ whole genome shotgun (WGS) entry which is preliminary data.</text>
</comment>
<dbReference type="AlphaFoldDB" id="A0A3S3MDX4"/>
<name>A0A3S3MDX4_9MAGN</name>
<evidence type="ECO:0000313" key="1">
    <source>
        <dbReference type="EMBL" id="RWR78029.1"/>
    </source>
</evidence>
<dbReference type="EMBL" id="QPKB01000002">
    <property type="protein sequence ID" value="RWR78029.1"/>
    <property type="molecule type" value="Genomic_DNA"/>
</dbReference>